<organism evidence="1 2">
    <name type="scientific">Rickenella mellea</name>
    <dbReference type="NCBI Taxonomy" id="50990"/>
    <lineage>
        <taxon>Eukaryota</taxon>
        <taxon>Fungi</taxon>
        <taxon>Dikarya</taxon>
        <taxon>Basidiomycota</taxon>
        <taxon>Agaricomycotina</taxon>
        <taxon>Agaricomycetes</taxon>
        <taxon>Hymenochaetales</taxon>
        <taxon>Rickenellaceae</taxon>
        <taxon>Rickenella</taxon>
    </lineage>
</organism>
<reference evidence="1 2" key="1">
    <citation type="submission" date="2018-06" db="EMBL/GenBank/DDBJ databases">
        <title>A transcriptomic atlas of mushroom development highlights an independent origin of complex multicellularity.</title>
        <authorList>
            <consortium name="DOE Joint Genome Institute"/>
            <person name="Krizsan K."/>
            <person name="Almasi E."/>
            <person name="Merenyi Z."/>
            <person name="Sahu N."/>
            <person name="Viragh M."/>
            <person name="Koszo T."/>
            <person name="Mondo S."/>
            <person name="Kiss B."/>
            <person name="Balint B."/>
            <person name="Kues U."/>
            <person name="Barry K."/>
            <person name="Hegedus J.C."/>
            <person name="Henrissat B."/>
            <person name="Johnson J."/>
            <person name="Lipzen A."/>
            <person name="Ohm R."/>
            <person name="Nagy I."/>
            <person name="Pangilinan J."/>
            <person name="Yan J."/>
            <person name="Xiong Y."/>
            <person name="Grigoriev I.V."/>
            <person name="Hibbett D.S."/>
            <person name="Nagy L.G."/>
        </authorList>
    </citation>
    <scope>NUCLEOTIDE SEQUENCE [LARGE SCALE GENOMIC DNA]</scope>
    <source>
        <strain evidence="1 2">SZMC22713</strain>
    </source>
</reference>
<dbReference type="Proteomes" id="UP000294933">
    <property type="component" value="Unassembled WGS sequence"/>
</dbReference>
<keyword evidence="2" id="KW-1185">Reference proteome</keyword>
<accession>A0A4Y7QDU4</accession>
<dbReference type="AlphaFoldDB" id="A0A4Y7QDU4"/>
<gene>
    <name evidence="1" type="ORF">BD410DRAFT_766761</name>
</gene>
<dbReference type="VEuPathDB" id="FungiDB:BD410DRAFT_766761"/>
<name>A0A4Y7QDU4_9AGAM</name>
<evidence type="ECO:0000313" key="1">
    <source>
        <dbReference type="EMBL" id="TDL25039.1"/>
    </source>
</evidence>
<evidence type="ECO:0000313" key="2">
    <source>
        <dbReference type="Proteomes" id="UP000294933"/>
    </source>
</evidence>
<protein>
    <submittedName>
        <fullName evidence="1">Uncharacterized protein</fullName>
    </submittedName>
</protein>
<sequence length="276" mass="30776">MVRAVQARRSPKVTSAKHNNAFKSAFRPLLRSPIAYKQPVLPSRSTLYSIREESPELEKSRDISRDADALLGQAEGDSDSGSDESDFEGWDDETTLVLKLQSDAPQVSEREQLVALAHSLEGPMQAHGASLKQYLAHTIAPAAKRVKDVHAVIEQRVDVAFGVGVLEFDDVCKRVETLALQDEDELKDMFVETQRNVTKLFTQLKAAYERRDRLWTHLQESVDHKASQALESLRALPAEIDEAALSIDKRAKELSKSGAVDGKAREKMLRELLATM</sequence>
<proteinExistence type="predicted"/>
<dbReference type="OrthoDB" id="2678231at2759"/>
<dbReference type="EMBL" id="ML170165">
    <property type="protein sequence ID" value="TDL25039.1"/>
    <property type="molecule type" value="Genomic_DNA"/>
</dbReference>